<dbReference type="InterPro" id="IPR029062">
    <property type="entry name" value="Class_I_gatase-like"/>
</dbReference>
<sequence>MTRIAIIKTGRTFPSVSERFGDFEDWFITALGPGPQITVIDVTGGDSCGPVADWDGIVVTGSPAMVTDRAGWSEATAKWLAEAVEREIPVLGVCYGHQLLAHGTGGQVDNHPRGRESGTHCIRLHEAARQDPLFEGLPERFPAQLTHRQSVISLPPGAVLLASTDFEPHQAYRIGRCAWGVQFHPEFSAEVMRAYLEIQADSLRAENQRPETLLAAVTDTPEATGLLRRFLHLVTNRSSR</sequence>
<dbReference type="Gene3D" id="3.40.50.880">
    <property type="match status" value="1"/>
</dbReference>
<keyword evidence="3" id="KW-1185">Reference proteome</keyword>
<gene>
    <name evidence="2" type="ORF">CLH61_10405</name>
</gene>
<dbReference type="PANTHER" id="PTHR42695:SF5">
    <property type="entry name" value="GLUTAMINE AMIDOTRANSFERASE YLR126C-RELATED"/>
    <property type="match status" value="1"/>
</dbReference>
<dbReference type="CDD" id="cd01741">
    <property type="entry name" value="GATase1_1"/>
    <property type="match status" value="1"/>
</dbReference>
<dbReference type="GO" id="GO:0005829">
    <property type="term" value="C:cytosol"/>
    <property type="evidence" value="ECO:0007669"/>
    <property type="project" value="TreeGrafter"/>
</dbReference>
<dbReference type="Pfam" id="PF00117">
    <property type="entry name" value="GATase"/>
    <property type="match status" value="1"/>
</dbReference>
<name>A0A2G1UJU8_9GAMM</name>
<dbReference type="PANTHER" id="PTHR42695">
    <property type="entry name" value="GLUTAMINE AMIDOTRANSFERASE YLR126C-RELATED"/>
    <property type="match status" value="1"/>
</dbReference>
<comment type="caution">
    <text evidence="2">The sequence shown here is derived from an EMBL/GenBank/DDBJ whole genome shotgun (WGS) entry which is preliminary data.</text>
</comment>
<dbReference type="RefSeq" id="WP_099614680.1">
    <property type="nucleotide sequence ID" value="NZ_KZ319371.1"/>
</dbReference>
<protein>
    <submittedName>
        <fullName evidence="2">GMP synthase</fullName>
    </submittedName>
</protein>
<evidence type="ECO:0000259" key="1">
    <source>
        <dbReference type="Pfam" id="PF00117"/>
    </source>
</evidence>
<dbReference type="InterPro" id="IPR017926">
    <property type="entry name" value="GATASE"/>
</dbReference>
<feature type="domain" description="Glutamine amidotransferase" evidence="1">
    <location>
        <begin position="53"/>
        <end position="192"/>
    </location>
</feature>
<evidence type="ECO:0000313" key="2">
    <source>
        <dbReference type="EMBL" id="PHQ14763.1"/>
    </source>
</evidence>
<dbReference type="SUPFAM" id="SSF52317">
    <property type="entry name" value="Class I glutamine amidotransferase-like"/>
    <property type="match status" value="1"/>
</dbReference>
<organism evidence="2 3">
    <name type="scientific">Marinobacter profundi</name>
    <dbReference type="NCBI Taxonomy" id="2666256"/>
    <lineage>
        <taxon>Bacteria</taxon>
        <taxon>Pseudomonadati</taxon>
        <taxon>Pseudomonadota</taxon>
        <taxon>Gammaproteobacteria</taxon>
        <taxon>Pseudomonadales</taxon>
        <taxon>Marinobacteraceae</taxon>
        <taxon>Marinobacter</taxon>
    </lineage>
</organism>
<evidence type="ECO:0000313" key="3">
    <source>
        <dbReference type="Proteomes" id="UP000231409"/>
    </source>
</evidence>
<dbReference type="PROSITE" id="PS51273">
    <property type="entry name" value="GATASE_TYPE_1"/>
    <property type="match status" value="1"/>
</dbReference>
<reference evidence="2 3" key="1">
    <citation type="submission" date="2017-09" db="EMBL/GenBank/DDBJ databases">
        <title>The draft genome sequences of Marinobacter sp. PWS21.</title>
        <authorList>
            <person name="Cao J."/>
        </authorList>
    </citation>
    <scope>NUCLEOTIDE SEQUENCE [LARGE SCALE GENOMIC DNA]</scope>
    <source>
        <strain evidence="2 3">PWS21</strain>
    </source>
</reference>
<proteinExistence type="predicted"/>
<dbReference type="InterPro" id="IPR044992">
    <property type="entry name" value="ChyE-like"/>
</dbReference>
<dbReference type="EMBL" id="NTFH01000008">
    <property type="protein sequence ID" value="PHQ14763.1"/>
    <property type="molecule type" value="Genomic_DNA"/>
</dbReference>
<dbReference type="AlphaFoldDB" id="A0A2G1UJU8"/>
<accession>A0A2G1UJU8</accession>
<dbReference type="Proteomes" id="UP000231409">
    <property type="component" value="Unassembled WGS sequence"/>
</dbReference>
<dbReference type="NCBIfam" id="NF006562">
    <property type="entry name" value="PRK09065.1"/>
    <property type="match status" value="1"/>
</dbReference>